<name>A0A0E9REG2_ANGAN</name>
<sequence>MPGSSQDFLPLWSFFSPLFQFFLPPRNFLTLLAFWEFRLNFP</sequence>
<reference evidence="1" key="1">
    <citation type="submission" date="2014-11" db="EMBL/GenBank/DDBJ databases">
        <authorList>
            <person name="Amaro Gonzalez C."/>
        </authorList>
    </citation>
    <scope>NUCLEOTIDE SEQUENCE</scope>
</reference>
<dbReference type="AlphaFoldDB" id="A0A0E9REG2"/>
<organism evidence="1">
    <name type="scientific">Anguilla anguilla</name>
    <name type="common">European freshwater eel</name>
    <name type="synonym">Muraena anguilla</name>
    <dbReference type="NCBI Taxonomy" id="7936"/>
    <lineage>
        <taxon>Eukaryota</taxon>
        <taxon>Metazoa</taxon>
        <taxon>Chordata</taxon>
        <taxon>Craniata</taxon>
        <taxon>Vertebrata</taxon>
        <taxon>Euteleostomi</taxon>
        <taxon>Actinopterygii</taxon>
        <taxon>Neopterygii</taxon>
        <taxon>Teleostei</taxon>
        <taxon>Anguilliformes</taxon>
        <taxon>Anguillidae</taxon>
        <taxon>Anguilla</taxon>
    </lineage>
</organism>
<proteinExistence type="predicted"/>
<dbReference type="EMBL" id="GBXM01081041">
    <property type="protein sequence ID" value="JAH27536.1"/>
    <property type="molecule type" value="Transcribed_RNA"/>
</dbReference>
<evidence type="ECO:0000313" key="1">
    <source>
        <dbReference type="EMBL" id="JAH27536.1"/>
    </source>
</evidence>
<protein>
    <submittedName>
        <fullName evidence="1">Uncharacterized protein</fullName>
    </submittedName>
</protein>
<reference evidence="1" key="2">
    <citation type="journal article" date="2015" name="Fish Shellfish Immunol.">
        <title>Early steps in the European eel (Anguilla anguilla)-Vibrio vulnificus interaction in the gills: Role of the RtxA13 toxin.</title>
        <authorList>
            <person name="Callol A."/>
            <person name="Pajuelo D."/>
            <person name="Ebbesson L."/>
            <person name="Teles M."/>
            <person name="MacKenzie S."/>
            <person name="Amaro C."/>
        </authorList>
    </citation>
    <scope>NUCLEOTIDE SEQUENCE</scope>
</reference>
<accession>A0A0E9REG2</accession>